<dbReference type="EMBL" id="BAAADS010000008">
    <property type="protein sequence ID" value="GAA0597359.1"/>
    <property type="molecule type" value="Genomic_DNA"/>
</dbReference>
<name>A0ABN1FTZ0_9BACI</name>
<sequence>MDKMWNESFKGDMLNGQVIFTVRTAAWYGGKVAYWLMAKENKAINKWTIDFPTIQHGEHVLEIGFGSGKAMKYILEQRMRTAYRAGPVRSNGTQVLSQVKQTFD</sequence>
<evidence type="ECO:0000313" key="1">
    <source>
        <dbReference type="EMBL" id="GAA0597359.1"/>
    </source>
</evidence>
<reference evidence="1 2" key="1">
    <citation type="journal article" date="2019" name="Int. J. Syst. Evol. Microbiol.">
        <title>The Global Catalogue of Microorganisms (GCM) 10K type strain sequencing project: providing services to taxonomists for standard genome sequencing and annotation.</title>
        <authorList>
            <consortium name="The Broad Institute Genomics Platform"/>
            <consortium name="The Broad Institute Genome Sequencing Center for Infectious Disease"/>
            <person name="Wu L."/>
            <person name="Ma J."/>
        </authorList>
    </citation>
    <scope>NUCLEOTIDE SEQUENCE [LARGE SCALE GENOMIC DNA]</scope>
    <source>
        <strain evidence="1 2">JCM 15395</strain>
    </source>
</reference>
<dbReference type="RefSeq" id="WP_343811207.1">
    <property type="nucleotide sequence ID" value="NZ_BAAADS010000008.1"/>
</dbReference>
<protein>
    <recommendedName>
        <fullName evidence="3">tRNA (Guanine-N(7)-)-methyltransferase</fullName>
    </recommendedName>
</protein>
<keyword evidence="2" id="KW-1185">Reference proteome</keyword>
<evidence type="ECO:0008006" key="3">
    <source>
        <dbReference type="Google" id="ProtNLM"/>
    </source>
</evidence>
<gene>
    <name evidence="1" type="ORF">GCM10009001_11920</name>
</gene>
<organism evidence="1 2">
    <name type="scientific">Virgibacillus siamensis</name>
    <dbReference type="NCBI Taxonomy" id="480071"/>
    <lineage>
        <taxon>Bacteria</taxon>
        <taxon>Bacillati</taxon>
        <taxon>Bacillota</taxon>
        <taxon>Bacilli</taxon>
        <taxon>Bacillales</taxon>
        <taxon>Bacillaceae</taxon>
        <taxon>Virgibacillus</taxon>
    </lineage>
</organism>
<dbReference type="Proteomes" id="UP001500866">
    <property type="component" value="Unassembled WGS sequence"/>
</dbReference>
<evidence type="ECO:0000313" key="2">
    <source>
        <dbReference type="Proteomes" id="UP001500866"/>
    </source>
</evidence>
<accession>A0ABN1FTZ0</accession>
<comment type="caution">
    <text evidence="1">The sequence shown here is derived from an EMBL/GenBank/DDBJ whole genome shotgun (WGS) entry which is preliminary data.</text>
</comment>
<proteinExistence type="predicted"/>